<evidence type="ECO:0000313" key="2">
    <source>
        <dbReference type="EMBL" id="SPL70589.1"/>
    </source>
</evidence>
<dbReference type="PROSITE" id="PS51257">
    <property type="entry name" value="PROKAR_LIPOPROTEIN"/>
    <property type="match status" value="1"/>
</dbReference>
<organism evidence="2 3">
    <name type="scientific">Acinetobacter stercoris</name>
    <dbReference type="NCBI Taxonomy" id="2126983"/>
    <lineage>
        <taxon>Bacteria</taxon>
        <taxon>Pseudomonadati</taxon>
        <taxon>Pseudomonadota</taxon>
        <taxon>Gammaproteobacteria</taxon>
        <taxon>Moraxellales</taxon>
        <taxon>Moraxellaceae</taxon>
        <taxon>Acinetobacter</taxon>
    </lineage>
</organism>
<feature type="region of interest" description="Disordered" evidence="1">
    <location>
        <begin position="22"/>
        <end position="46"/>
    </location>
</feature>
<keyword evidence="3" id="KW-1185">Reference proteome</keyword>
<dbReference type="EMBL" id="OOGT01000068">
    <property type="protein sequence ID" value="SPL70589.1"/>
    <property type="molecule type" value="Genomic_DNA"/>
</dbReference>
<protein>
    <recommendedName>
        <fullName evidence="4">Tetratricopeptide repeat protein</fullName>
    </recommendedName>
</protein>
<evidence type="ECO:0000313" key="3">
    <source>
        <dbReference type="Proteomes" id="UP000245974"/>
    </source>
</evidence>
<evidence type="ECO:0000256" key="1">
    <source>
        <dbReference type="SAM" id="MobiDB-lite"/>
    </source>
</evidence>
<dbReference type="Proteomes" id="UP000245974">
    <property type="component" value="Unassembled WGS sequence"/>
</dbReference>
<dbReference type="InterPro" id="IPR011990">
    <property type="entry name" value="TPR-like_helical_dom_sf"/>
</dbReference>
<dbReference type="Gene3D" id="1.25.40.10">
    <property type="entry name" value="Tetratricopeptide repeat domain"/>
    <property type="match status" value="1"/>
</dbReference>
<name>A0A2U3MZ54_9GAMM</name>
<accession>A0A2U3MZ54</accession>
<gene>
    <name evidence="2" type="ORF">KPC_1767</name>
</gene>
<dbReference type="AlphaFoldDB" id="A0A2U3MZ54"/>
<dbReference type="SUPFAM" id="SSF48452">
    <property type="entry name" value="TPR-like"/>
    <property type="match status" value="1"/>
</dbReference>
<reference evidence="3" key="1">
    <citation type="submission" date="2018-03" db="EMBL/GenBank/DDBJ databases">
        <authorList>
            <person name="Blom J."/>
        </authorList>
    </citation>
    <scope>NUCLEOTIDE SEQUENCE [LARGE SCALE GENOMIC DNA]</scope>
    <source>
        <strain evidence="3">KPC-SM-21</strain>
    </source>
</reference>
<dbReference type="InParanoid" id="A0A2U3MZ54"/>
<dbReference type="RefSeq" id="WP_121974050.1">
    <property type="nucleotide sequence ID" value="NZ_OOGT01000068.1"/>
</dbReference>
<evidence type="ECO:0008006" key="4">
    <source>
        <dbReference type="Google" id="ProtNLM"/>
    </source>
</evidence>
<sequence>MNFKKGLFLLGFVTLVGCQNTPDQRSPATSKPIEKNQPNGVPTPDGVKIIPYDRPEIITKPAPTIIVPKQEVKQKFEDGTTLPAYKNIIKQANQALKSGQWDNAEKYALHAQRLAPQASEPFLYLALIANHKNQFQNAESLAKRGLSYAQTKAMKRELWKVILKSAQSQKNNNLINEAQTQLKSL</sequence>
<dbReference type="OrthoDB" id="6711314at2"/>
<proteinExistence type="predicted"/>